<dbReference type="AlphaFoldDB" id="A0A1H8YRX9"/>
<dbReference type="Pfam" id="PF08868">
    <property type="entry name" value="YugN"/>
    <property type="match status" value="1"/>
</dbReference>
<dbReference type="Gene3D" id="3.30.310.100">
    <property type="entry name" value="YugN-like"/>
    <property type="match status" value="1"/>
</dbReference>
<proteinExistence type="predicted"/>
<accession>A0A1H8YRX9</accession>
<dbReference type="RefSeq" id="WP_091772189.1">
    <property type="nucleotide sequence ID" value="NZ_CAESCL010000036.1"/>
</dbReference>
<gene>
    <name evidence="1" type="ORF">SAMN05216362_1014</name>
</gene>
<dbReference type="OrthoDB" id="2679642at2"/>
<dbReference type="EMBL" id="FOES01000001">
    <property type="protein sequence ID" value="SEP54974.1"/>
    <property type="molecule type" value="Genomic_DNA"/>
</dbReference>
<dbReference type="STRING" id="571933.SAMN05216362_1014"/>
<reference evidence="1 2" key="1">
    <citation type="submission" date="2016-10" db="EMBL/GenBank/DDBJ databases">
        <authorList>
            <person name="de Groot N.N."/>
        </authorList>
    </citation>
    <scope>NUCLEOTIDE SEQUENCE [LARGE SCALE GENOMIC DNA]</scope>
    <source>
        <strain evidence="1 2">DSM 21633</strain>
    </source>
</reference>
<dbReference type="InterPro" id="IPR014967">
    <property type="entry name" value="Uncharacterised_YugN-like"/>
</dbReference>
<dbReference type="Proteomes" id="UP000199427">
    <property type="component" value="Unassembled WGS sequence"/>
</dbReference>
<keyword evidence="2" id="KW-1185">Reference proteome</keyword>
<evidence type="ECO:0000313" key="1">
    <source>
        <dbReference type="EMBL" id="SEP54974.1"/>
    </source>
</evidence>
<organism evidence="1 2">
    <name type="scientific">Piscibacillus halophilus</name>
    <dbReference type="NCBI Taxonomy" id="571933"/>
    <lineage>
        <taxon>Bacteria</taxon>
        <taxon>Bacillati</taxon>
        <taxon>Bacillota</taxon>
        <taxon>Bacilli</taxon>
        <taxon>Bacillales</taxon>
        <taxon>Bacillaceae</taxon>
        <taxon>Piscibacillus</taxon>
    </lineage>
</organism>
<protein>
    <submittedName>
        <fullName evidence="1">YugN-like family protein</fullName>
    </submittedName>
</protein>
<evidence type="ECO:0000313" key="2">
    <source>
        <dbReference type="Proteomes" id="UP000199427"/>
    </source>
</evidence>
<dbReference type="InterPro" id="IPR036491">
    <property type="entry name" value="YugN-like_sf"/>
</dbReference>
<name>A0A1H8YRX9_9BACI</name>
<dbReference type="SUPFAM" id="SSF160755">
    <property type="entry name" value="YugN-like"/>
    <property type="match status" value="1"/>
</dbReference>
<sequence length="125" mass="14347">MKLENNEIKDTVLDLQPLTYIMERNGFVLAGQWDYERVTYDLKVNSPEKNITYYIRVSGYAVEGDVDSGKAVIKLLTPLLGKHHYPHGVEYGEEEGFPQNIIDKADRVLSNVDNQLKQFIEEEAN</sequence>